<evidence type="ECO:0000313" key="2">
    <source>
        <dbReference type="EMBL" id="KAG5929540.1"/>
    </source>
</evidence>
<feature type="compositionally biased region" description="Low complexity" evidence="1">
    <location>
        <begin position="189"/>
        <end position="207"/>
    </location>
</feature>
<comment type="caution">
    <text evidence="2">The sequence shown here is derived from an EMBL/GenBank/DDBJ whole genome shotgun (WGS) entry which is preliminary data.</text>
</comment>
<protein>
    <submittedName>
        <fullName evidence="2">Uncharacterized protein</fullName>
    </submittedName>
</protein>
<keyword evidence="3" id="KW-1185">Reference proteome</keyword>
<organism evidence="2 3">
    <name type="scientific">Claviceps africana</name>
    <dbReference type="NCBI Taxonomy" id="83212"/>
    <lineage>
        <taxon>Eukaryota</taxon>
        <taxon>Fungi</taxon>
        <taxon>Dikarya</taxon>
        <taxon>Ascomycota</taxon>
        <taxon>Pezizomycotina</taxon>
        <taxon>Sordariomycetes</taxon>
        <taxon>Hypocreomycetidae</taxon>
        <taxon>Hypocreales</taxon>
        <taxon>Clavicipitaceae</taxon>
        <taxon>Claviceps</taxon>
    </lineage>
</organism>
<accession>A0A8K0JBQ5</accession>
<gene>
    <name evidence="2" type="ORF">E4U42_005567</name>
</gene>
<evidence type="ECO:0000313" key="3">
    <source>
        <dbReference type="Proteomes" id="UP000811619"/>
    </source>
</evidence>
<name>A0A8K0JBQ5_9HYPO</name>
<evidence type="ECO:0000256" key="1">
    <source>
        <dbReference type="SAM" id="MobiDB-lite"/>
    </source>
</evidence>
<sequence length="252" mass="25896">MTGKSSRWGWTLSGGLLLGREVSGFYLTLSNFQAVSTLSLPLECIFAYNTPMRGCGVEDFGKDATCSPSCQQGVVRIQTSIQQSCALVSTGERSLLDEAQNGRLVAAICRTELPPPGSASTTSRASSPGFTRPAPDSTSDDASSATATTTRTRAESAATSTPTSISTSTPAIIATAATTPPTHHPVRPASTSTRSTTTSSSAAAQTRFRGGGGSPFDPMPESAAQRRGSGSGAARWLAAAGSCTVGIYLLLY</sequence>
<dbReference type="AlphaFoldDB" id="A0A8K0JBQ5"/>
<proteinExistence type="predicted"/>
<feature type="compositionally biased region" description="Low complexity" evidence="1">
    <location>
        <begin position="132"/>
        <end position="181"/>
    </location>
</feature>
<reference evidence="2" key="1">
    <citation type="journal article" date="2020" name="bioRxiv">
        <title>Whole genome comparisons of ergot fungi reveals the divergence and evolution of species within the genus Claviceps are the result of varying mechanisms driving genome evolution and host range expansion.</title>
        <authorList>
            <person name="Wyka S.A."/>
            <person name="Mondo S.J."/>
            <person name="Liu M."/>
            <person name="Dettman J."/>
            <person name="Nalam V."/>
            <person name="Broders K.D."/>
        </authorList>
    </citation>
    <scope>NUCLEOTIDE SEQUENCE</scope>
    <source>
        <strain evidence="2">CCC 489</strain>
    </source>
</reference>
<feature type="compositionally biased region" description="Polar residues" evidence="1">
    <location>
        <begin position="118"/>
        <end position="129"/>
    </location>
</feature>
<dbReference type="OrthoDB" id="5427833at2759"/>
<dbReference type="Proteomes" id="UP000811619">
    <property type="component" value="Unassembled WGS sequence"/>
</dbReference>
<dbReference type="EMBL" id="SRPY01000053">
    <property type="protein sequence ID" value="KAG5929540.1"/>
    <property type="molecule type" value="Genomic_DNA"/>
</dbReference>
<feature type="region of interest" description="Disordered" evidence="1">
    <location>
        <begin position="112"/>
        <end position="228"/>
    </location>
</feature>